<dbReference type="RefSeq" id="WP_150034243.1">
    <property type="nucleotide sequence ID" value="NZ_VWSH01000004.1"/>
</dbReference>
<keyword evidence="3" id="KW-1185">Reference proteome</keyword>
<gene>
    <name evidence="2" type="ORF">F0919_17980</name>
</gene>
<comment type="caution">
    <text evidence="2">The sequence shown here is derived from an EMBL/GenBank/DDBJ whole genome shotgun (WGS) entry which is preliminary data.</text>
</comment>
<evidence type="ECO:0000313" key="2">
    <source>
        <dbReference type="EMBL" id="KAA5532670.1"/>
    </source>
</evidence>
<evidence type="ECO:0000313" key="3">
    <source>
        <dbReference type="Proteomes" id="UP000323632"/>
    </source>
</evidence>
<proteinExistence type="predicted"/>
<dbReference type="EMBL" id="VWSH01000004">
    <property type="protein sequence ID" value="KAA5532670.1"/>
    <property type="molecule type" value="Genomic_DNA"/>
</dbReference>
<evidence type="ECO:0000259" key="1">
    <source>
        <dbReference type="Pfam" id="PF13619"/>
    </source>
</evidence>
<dbReference type="Pfam" id="PF13619">
    <property type="entry name" value="KTSC"/>
    <property type="match status" value="1"/>
</dbReference>
<name>A0A5M6CDY3_9BACT</name>
<feature type="domain" description="KTSC" evidence="1">
    <location>
        <begin position="137"/>
        <end position="193"/>
    </location>
</feature>
<protein>
    <submittedName>
        <fullName evidence="2">KTSC domain-containing protein</fullName>
    </submittedName>
</protein>
<accession>A0A5M6CDY3</accession>
<dbReference type="AlphaFoldDB" id="A0A5M6CDY3"/>
<organism evidence="2 3">
    <name type="scientific">Taibaiella lutea</name>
    <dbReference type="NCBI Taxonomy" id="2608001"/>
    <lineage>
        <taxon>Bacteria</taxon>
        <taxon>Pseudomonadati</taxon>
        <taxon>Bacteroidota</taxon>
        <taxon>Chitinophagia</taxon>
        <taxon>Chitinophagales</taxon>
        <taxon>Chitinophagaceae</taxon>
        <taxon>Taibaiella</taxon>
    </lineage>
</organism>
<dbReference type="InterPro" id="IPR025309">
    <property type="entry name" value="KTSC_dom"/>
</dbReference>
<dbReference type="Proteomes" id="UP000323632">
    <property type="component" value="Unassembled WGS sequence"/>
</dbReference>
<reference evidence="2 3" key="1">
    <citation type="submission" date="2019-09" db="EMBL/GenBank/DDBJ databases">
        <title>Genome sequence and assembly of Taibaiella sp.</title>
        <authorList>
            <person name="Chhetri G."/>
        </authorList>
    </citation>
    <scope>NUCLEOTIDE SEQUENCE [LARGE SCALE GENOMIC DNA]</scope>
    <source>
        <strain evidence="2 3">KVB11</strain>
    </source>
</reference>
<sequence length="199" mass="23131">MENNLKYRDEVIFANETLPYQVMAISKRYAIVTRKIDKKEDEGLIRREVNNGDYDTFEEAFEANKNNTVYYLIDFVAETRAPNDRVFNPYNYDSLESINQCVTDLEAETVRLSERNSCKLEIKTIVPSGVLEKSSLNSSNVKKLFYFPLKRILEVAFKIGFYQYTNVPNEIWEQLCNAESIGSFIAKNLKGKFDTIKLK</sequence>